<reference evidence="2 3" key="1">
    <citation type="journal article" date="2019" name="Sci. Rep.">
        <title>Orb-weaving spider Araneus ventricosus genome elucidates the spidroin gene catalogue.</title>
        <authorList>
            <person name="Kono N."/>
            <person name="Nakamura H."/>
            <person name="Ohtoshi R."/>
            <person name="Moran D.A.P."/>
            <person name="Shinohara A."/>
            <person name="Yoshida Y."/>
            <person name="Fujiwara M."/>
            <person name="Mori M."/>
            <person name="Tomita M."/>
            <person name="Arakawa K."/>
        </authorList>
    </citation>
    <scope>NUCLEOTIDE SEQUENCE [LARGE SCALE GENOMIC DNA]</scope>
</reference>
<dbReference type="EMBL" id="BGPR01017591">
    <property type="protein sequence ID" value="GBN76605.1"/>
    <property type="molecule type" value="Genomic_DNA"/>
</dbReference>
<feature type="domain" description="Mos1 transposase HTH" evidence="1">
    <location>
        <begin position="11"/>
        <end position="47"/>
    </location>
</feature>
<protein>
    <recommendedName>
        <fullName evidence="1">Mos1 transposase HTH domain-containing protein</fullName>
    </recommendedName>
</protein>
<dbReference type="InterPro" id="IPR041426">
    <property type="entry name" value="Mos1_HTH"/>
</dbReference>
<dbReference type="AlphaFoldDB" id="A0A4Y2RNX0"/>
<proteinExistence type="predicted"/>
<dbReference type="PANTHER" id="PTHR46060">
    <property type="entry name" value="MARINER MOS1 TRANSPOSASE-LIKE PROTEIN"/>
    <property type="match status" value="1"/>
</dbReference>
<dbReference type="Proteomes" id="UP000499080">
    <property type="component" value="Unassembled WGS sequence"/>
</dbReference>
<comment type="caution">
    <text evidence="2">The sequence shown here is derived from an EMBL/GenBank/DDBJ whole genome shotgun (WGS) entry which is preliminary data.</text>
</comment>
<organism evidence="2 3">
    <name type="scientific">Araneus ventricosus</name>
    <name type="common">Orbweaver spider</name>
    <name type="synonym">Epeira ventricosa</name>
    <dbReference type="NCBI Taxonomy" id="182803"/>
    <lineage>
        <taxon>Eukaryota</taxon>
        <taxon>Metazoa</taxon>
        <taxon>Ecdysozoa</taxon>
        <taxon>Arthropoda</taxon>
        <taxon>Chelicerata</taxon>
        <taxon>Arachnida</taxon>
        <taxon>Araneae</taxon>
        <taxon>Araneomorphae</taxon>
        <taxon>Entelegynae</taxon>
        <taxon>Araneoidea</taxon>
        <taxon>Araneidae</taxon>
        <taxon>Araneus</taxon>
    </lineage>
</organism>
<sequence length="123" mass="14096">MFTTGDQRSWINIEVARGKNASECYHGLCEVCGDNALTYRTIARWVKAFCVYRKETAVLHRTGRPSIPQHPIDIASGILSIDHLWTVRKLPVEVGLSHHMAWYKWRMRSVAVINRQHLANGIL</sequence>
<name>A0A4Y2RNX0_ARAVE</name>
<dbReference type="Pfam" id="PF17906">
    <property type="entry name" value="HTH_48"/>
    <property type="match status" value="1"/>
</dbReference>
<gene>
    <name evidence="2" type="ORF">AVEN_207598_1</name>
</gene>
<accession>A0A4Y2RNX0</accession>
<evidence type="ECO:0000313" key="2">
    <source>
        <dbReference type="EMBL" id="GBN76605.1"/>
    </source>
</evidence>
<dbReference type="InterPro" id="IPR052709">
    <property type="entry name" value="Transposase-MT_Hybrid"/>
</dbReference>
<evidence type="ECO:0000313" key="3">
    <source>
        <dbReference type="Proteomes" id="UP000499080"/>
    </source>
</evidence>
<dbReference type="Gene3D" id="1.10.10.1450">
    <property type="match status" value="1"/>
</dbReference>
<dbReference type="PANTHER" id="PTHR46060:SF1">
    <property type="entry name" value="MARINER MOS1 TRANSPOSASE-LIKE PROTEIN"/>
    <property type="match status" value="1"/>
</dbReference>
<evidence type="ECO:0000259" key="1">
    <source>
        <dbReference type="Pfam" id="PF17906"/>
    </source>
</evidence>
<keyword evidence="3" id="KW-1185">Reference proteome</keyword>